<feature type="compositionally biased region" description="Low complexity" evidence="2">
    <location>
        <begin position="160"/>
        <end position="195"/>
    </location>
</feature>
<sequence>MAGQDRVSWQSVRWPDRSTYEGLVRDDMCHVRGVFKYSNGDRYEGEFQDNQMSGYGVYVWGQEGSVYRGQWSDSKMDGCGVKITKQPNGTFLAEEGQFVNDDWVGNVMACTVEEARAAAAKADTAAQMARVFELGSSAPGSDAAKAADAAATAAAAAAAARPAKLRQQQRQQQQPEAPAPAAAEPASSSADPAQPVVSPHTQPIRQRPQGPLGLVQEAVHGVQLALQRAVRGDRR</sequence>
<gene>
    <name evidence="3" type="ORF">COHA_005136</name>
</gene>
<organism evidence="3 4">
    <name type="scientific">Chlorella ohadii</name>
    <dbReference type="NCBI Taxonomy" id="2649997"/>
    <lineage>
        <taxon>Eukaryota</taxon>
        <taxon>Viridiplantae</taxon>
        <taxon>Chlorophyta</taxon>
        <taxon>core chlorophytes</taxon>
        <taxon>Trebouxiophyceae</taxon>
        <taxon>Chlorellales</taxon>
        <taxon>Chlorellaceae</taxon>
        <taxon>Chlorella clade</taxon>
        <taxon>Chlorella</taxon>
    </lineage>
</organism>
<dbReference type="EMBL" id="JADXDR010000067">
    <property type="protein sequence ID" value="KAI7841170.1"/>
    <property type="molecule type" value="Genomic_DNA"/>
</dbReference>
<feature type="region of interest" description="Disordered" evidence="2">
    <location>
        <begin position="160"/>
        <end position="215"/>
    </location>
</feature>
<name>A0AAD5DSH4_9CHLO</name>
<dbReference type="PANTHER" id="PTHR23084:SF179">
    <property type="entry name" value="OS10G0565000 PROTEIN"/>
    <property type="match status" value="1"/>
</dbReference>
<keyword evidence="1" id="KW-0677">Repeat</keyword>
<dbReference type="InterPro" id="IPR003409">
    <property type="entry name" value="MORN"/>
</dbReference>
<evidence type="ECO:0000313" key="4">
    <source>
        <dbReference type="Proteomes" id="UP001205105"/>
    </source>
</evidence>
<dbReference type="AlphaFoldDB" id="A0AAD5DSH4"/>
<dbReference type="SMART" id="SM00698">
    <property type="entry name" value="MORN"/>
    <property type="match status" value="3"/>
</dbReference>
<dbReference type="Proteomes" id="UP001205105">
    <property type="component" value="Unassembled WGS sequence"/>
</dbReference>
<dbReference type="Pfam" id="PF02493">
    <property type="entry name" value="MORN"/>
    <property type="match status" value="3"/>
</dbReference>
<dbReference type="Gene3D" id="2.20.110.10">
    <property type="entry name" value="Histone H3 K4-specific methyltransferase SET7/9 N-terminal domain"/>
    <property type="match status" value="2"/>
</dbReference>
<evidence type="ECO:0000313" key="3">
    <source>
        <dbReference type="EMBL" id="KAI7841170.1"/>
    </source>
</evidence>
<protein>
    <submittedName>
        <fullName evidence="3">Uncharacterized protein</fullName>
    </submittedName>
</protein>
<proteinExistence type="predicted"/>
<comment type="caution">
    <text evidence="3">The sequence shown here is derived from an EMBL/GenBank/DDBJ whole genome shotgun (WGS) entry which is preliminary data.</text>
</comment>
<keyword evidence="4" id="KW-1185">Reference proteome</keyword>
<evidence type="ECO:0000256" key="2">
    <source>
        <dbReference type="SAM" id="MobiDB-lite"/>
    </source>
</evidence>
<dbReference type="PANTHER" id="PTHR23084">
    <property type="entry name" value="PHOSPHATIDYLINOSITOL-4-PHOSPHATE 5-KINASE RELATED"/>
    <property type="match status" value="1"/>
</dbReference>
<reference evidence="3" key="1">
    <citation type="submission" date="2020-11" db="EMBL/GenBank/DDBJ databases">
        <title>Chlorella ohadii genome sequencing and assembly.</title>
        <authorList>
            <person name="Murik O."/>
            <person name="Treves H."/>
            <person name="Kedem I."/>
            <person name="Shotland Y."/>
            <person name="Kaplan A."/>
        </authorList>
    </citation>
    <scope>NUCLEOTIDE SEQUENCE</scope>
    <source>
        <strain evidence="3">1</strain>
    </source>
</reference>
<accession>A0AAD5DSH4</accession>
<dbReference type="SUPFAM" id="SSF82185">
    <property type="entry name" value="Histone H3 K4-specific methyltransferase SET7/9 N-terminal domain"/>
    <property type="match status" value="1"/>
</dbReference>
<dbReference type="GO" id="GO:0016020">
    <property type="term" value="C:membrane"/>
    <property type="evidence" value="ECO:0007669"/>
    <property type="project" value="UniProtKB-ARBA"/>
</dbReference>
<evidence type="ECO:0000256" key="1">
    <source>
        <dbReference type="ARBA" id="ARBA00022737"/>
    </source>
</evidence>